<comment type="similarity">
    <text evidence="4">Belongs to the thymidine/pyrimidine-nucleoside phosphorylase family.</text>
</comment>
<comment type="cofactor">
    <cofactor evidence="2">
        <name>K(+)</name>
        <dbReference type="ChEBI" id="CHEBI:29103"/>
    </cofactor>
</comment>
<evidence type="ECO:0000256" key="5">
    <source>
        <dbReference type="ARBA" id="ARBA00011738"/>
    </source>
</evidence>
<evidence type="ECO:0000256" key="4">
    <source>
        <dbReference type="ARBA" id="ARBA00006915"/>
    </source>
</evidence>
<keyword evidence="14" id="KW-1185">Reference proteome</keyword>
<comment type="caution">
    <text evidence="13">The sequence shown here is derived from an EMBL/GenBank/DDBJ whole genome shotgun (WGS) entry which is preliminary data.</text>
</comment>
<evidence type="ECO:0000313" key="13">
    <source>
        <dbReference type="EMBL" id="MFD2611950.1"/>
    </source>
</evidence>
<evidence type="ECO:0000259" key="12">
    <source>
        <dbReference type="SMART" id="SM00941"/>
    </source>
</evidence>
<dbReference type="SUPFAM" id="SSF54680">
    <property type="entry name" value="Pyrimidine nucleoside phosphorylase C-terminal domain"/>
    <property type="match status" value="1"/>
</dbReference>
<name>A0ABW5PAC4_9BACL</name>
<comment type="catalytic activity">
    <reaction evidence="1">
        <text>2'-deoxyuridine + phosphate = 2-deoxy-alpha-D-ribose 1-phosphate + uracil</text>
        <dbReference type="Rhea" id="RHEA:22824"/>
        <dbReference type="ChEBI" id="CHEBI:16450"/>
        <dbReference type="ChEBI" id="CHEBI:17568"/>
        <dbReference type="ChEBI" id="CHEBI:43474"/>
        <dbReference type="ChEBI" id="CHEBI:57259"/>
        <dbReference type="EC" id="2.4.2.2"/>
    </reaction>
</comment>
<evidence type="ECO:0000256" key="6">
    <source>
        <dbReference type="ARBA" id="ARBA00011889"/>
    </source>
</evidence>
<dbReference type="SMART" id="SM00941">
    <property type="entry name" value="PYNP_C"/>
    <property type="match status" value="1"/>
</dbReference>
<dbReference type="InterPro" id="IPR017872">
    <property type="entry name" value="Pyrmidine_PPase_CS"/>
</dbReference>
<dbReference type="NCBIfam" id="NF004747">
    <property type="entry name" value="PRK06078.1"/>
    <property type="match status" value="1"/>
</dbReference>
<keyword evidence="9 13" id="KW-0808">Transferase</keyword>
<dbReference type="Pfam" id="PF00591">
    <property type="entry name" value="Glycos_transf_3"/>
    <property type="match status" value="1"/>
</dbReference>
<evidence type="ECO:0000313" key="14">
    <source>
        <dbReference type="Proteomes" id="UP001597541"/>
    </source>
</evidence>
<protein>
    <recommendedName>
        <fullName evidence="7">Pyrimidine-nucleoside phosphorylase</fullName>
        <ecNumber evidence="6">2.4.2.2</ecNumber>
    </recommendedName>
</protein>
<dbReference type="InterPro" id="IPR035902">
    <property type="entry name" value="Nuc_phospho_transferase"/>
</dbReference>
<dbReference type="Gene3D" id="3.40.1030.10">
    <property type="entry name" value="Nucleoside phosphorylase/phosphoribosyltransferase catalytic domain"/>
    <property type="match status" value="1"/>
</dbReference>
<dbReference type="PANTHER" id="PTHR10515:SF0">
    <property type="entry name" value="THYMIDINE PHOSPHORYLASE"/>
    <property type="match status" value="1"/>
</dbReference>
<evidence type="ECO:0000256" key="1">
    <source>
        <dbReference type="ARBA" id="ARBA00001066"/>
    </source>
</evidence>
<organism evidence="13 14">
    <name type="scientific">Paenibacillus gansuensis</name>
    <dbReference type="NCBI Taxonomy" id="306542"/>
    <lineage>
        <taxon>Bacteria</taxon>
        <taxon>Bacillati</taxon>
        <taxon>Bacillota</taxon>
        <taxon>Bacilli</taxon>
        <taxon>Bacillales</taxon>
        <taxon>Paenibacillaceae</taxon>
        <taxon>Paenibacillus</taxon>
    </lineage>
</organism>
<dbReference type="PROSITE" id="PS00647">
    <property type="entry name" value="THYMID_PHOSPHORYLASE"/>
    <property type="match status" value="1"/>
</dbReference>
<evidence type="ECO:0000256" key="2">
    <source>
        <dbReference type="ARBA" id="ARBA00001958"/>
    </source>
</evidence>
<dbReference type="Pfam" id="PF02885">
    <property type="entry name" value="Glycos_trans_3N"/>
    <property type="match status" value="1"/>
</dbReference>
<evidence type="ECO:0000256" key="7">
    <source>
        <dbReference type="ARBA" id="ARBA00014680"/>
    </source>
</evidence>
<dbReference type="EC" id="2.4.2.2" evidence="6"/>
<evidence type="ECO:0000256" key="9">
    <source>
        <dbReference type="ARBA" id="ARBA00022679"/>
    </source>
</evidence>
<feature type="domain" description="Pyrimidine nucleoside phosphorylase C-terminal" evidence="12">
    <location>
        <begin position="345"/>
        <end position="419"/>
    </location>
</feature>
<dbReference type="InterPro" id="IPR018090">
    <property type="entry name" value="Pyrmidine_PPas_bac/euk"/>
</dbReference>
<dbReference type="RefSeq" id="WP_377601063.1">
    <property type="nucleotide sequence ID" value="NZ_JBHUME010000005.1"/>
</dbReference>
<dbReference type="EMBL" id="JBHUME010000005">
    <property type="protein sequence ID" value="MFD2611950.1"/>
    <property type="molecule type" value="Genomic_DNA"/>
</dbReference>
<dbReference type="NCBIfam" id="NF004490">
    <property type="entry name" value="PRK05820.1"/>
    <property type="match status" value="1"/>
</dbReference>
<dbReference type="PANTHER" id="PTHR10515">
    <property type="entry name" value="THYMIDINE PHOSPHORYLASE"/>
    <property type="match status" value="1"/>
</dbReference>
<evidence type="ECO:0000256" key="3">
    <source>
        <dbReference type="ARBA" id="ARBA00003877"/>
    </source>
</evidence>
<dbReference type="SUPFAM" id="SSF47648">
    <property type="entry name" value="Nucleoside phosphorylase/phosphoribosyltransferase N-terminal domain"/>
    <property type="match status" value="1"/>
</dbReference>
<dbReference type="PIRSF" id="PIRSF000478">
    <property type="entry name" value="TP_PyNP"/>
    <property type="match status" value="1"/>
</dbReference>
<dbReference type="SUPFAM" id="SSF52418">
    <property type="entry name" value="Nucleoside phosphorylase/phosphoribosyltransferase catalytic domain"/>
    <property type="match status" value="1"/>
</dbReference>
<accession>A0ABW5PAC4</accession>
<gene>
    <name evidence="13" type="ORF">ACFSUF_05865</name>
</gene>
<evidence type="ECO:0000256" key="11">
    <source>
        <dbReference type="ARBA" id="ARBA00048525"/>
    </source>
</evidence>
<keyword evidence="8 13" id="KW-0328">Glycosyltransferase</keyword>
<sequence>MRTVDIIQKKRDGLELTTEEIRFLIEGYTDGSIPDYQMSAWAMAVFFKGMNARETADLTMAMASSGDQIDLSSIPGVKVDKHSTGGVGDTTTLVLAPLVAAAGVPVAKMSGRGLGHTGGTIDKLEAIPGFSVELTEEQFTRQVTEQGVAVIGQSGNLTPADKKLYGLRDVTATVNSIPLIASSIMSKKIAAGADAIVLDVKTGSGAFMKTLDDSIKLAQAMVAIGSEVGRECVAIISDMDQPLGAAVGNALEVQLAVETLQGNGPKDLEEVCLTLGSHMLVLAGKAATAEEAVSKLQELIRSGAGFRKFKEFVAAQGGDSSVLDDPTRILNVKEVVPVVAEQDGYVASITAEEIGVAAMMLGAGRETKESQIDLSVGLRLRKKSGDAVKKGETLADMYVNNTGSVEAVKRKVLDAYRIVSNPVEPDPLIYAVITKTGVQKFV</sequence>
<dbReference type="NCBIfam" id="TIGR02644">
    <property type="entry name" value="Y_phosphoryl"/>
    <property type="match status" value="1"/>
</dbReference>
<dbReference type="GO" id="GO:0016154">
    <property type="term" value="F:pyrimidine-nucleoside phosphorylase activity"/>
    <property type="evidence" value="ECO:0007669"/>
    <property type="project" value="UniProtKB-EC"/>
</dbReference>
<evidence type="ECO:0000256" key="10">
    <source>
        <dbReference type="ARBA" id="ARBA00048453"/>
    </source>
</evidence>
<comment type="catalytic activity">
    <reaction evidence="10">
        <text>uridine + phosphate = alpha-D-ribose 1-phosphate + uracil</text>
        <dbReference type="Rhea" id="RHEA:24388"/>
        <dbReference type="ChEBI" id="CHEBI:16704"/>
        <dbReference type="ChEBI" id="CHEBI:17568"/>
        <dbReference type="ChEBI" id="CHEBI:43474"/>
        <dbReference type="ChEBI" id="CHEBI:57720"/>
        <dbReference type="EC" id="2.4.2.2"/>
    </reaction>
</comment>
<proteinExistence type="inferred from homology"/>
<dbReference type="Gene3D" id="3.90.1170.30">
    <property type="entry name" value="Pyrimidine nucleoside phosphorylase-like, C-terminal domain"/>
    <property type="match status" value="1"/>
</dbReference>
<dbReference type="InterPro" id="IPR017459">
    <property type="entry name" value="Glycosyl_Trfase_fam3_N_dom"/>
</dbReference>
<comment type="function">
    <text evidence="3">Catalyzes phosphorolysis of the pyrimidine nucleosides uridine, thymidine and 2'-deoxyuridine with the formation of the corresponding pyrimidine base and ribose-1-phosphate.</text>
</comment>
<evidence type="ECO:0000256" key="8">
    <source>
        <dbReference type="ARBA" id="ARBA00022676"/>
    </source>
</evidence>
<dbReference type="InterPro" id="IPR000312">
    <property type="entry name" value="Glycosyl_Trfase_fam3"/>
</dbReference>
<dbReference type="Proteomes" id="UP001597541">
    <property type="component" value="Unassembled WGS sequence"/>
</dbReference>
<dbReference type="InterPro" id="IPR000053">
    <property type="entry name" value="Thymidine/pyrmidine_PPase"/>
</dbReference>
<dbReference type="InterPro" id="IPR013102">
    <property type="entry name" value="PYNP_C"/>
</dbReference>
<reference evidence="14" key="1">
    <citation type="journal article" date="2019" name="Int. J. Syst. Evol. Microbiol.">
        <title>The Global Catalogue of Microorganisms (GCM) 10K type strain sequencing project: providing services to taxonomists for standard genome sequencing and annotation.</title>
        <authorList>
            <consortium name="The Broad Institute Genomics Platform"/>
            <consortium name="The Broad Institute Genome Sequencing Center for Infectious Disease"/>
            <person name="Wu L."/>
            <person name="Ma J."/>
        </authorList>
    </citation>
    <scope>NUCLEOTIDE SEQUENCE [LARGE SCALE GENOMIC DNA]</scope>
    <source>
        <strain evidence="14">KCTC 3950</strain>
    </source>
</reference>
<comment type="subunit">
    <text evidence="5">Homodimer.</text>
</comment>
<dbReference type="Pfam" id="PF07831">
    <property type="entry name" value="PYNP_C"/>
    <property type="match status" value="1"/>
</dbReference>
<comment type="catalytic activity">
    <reaction evidence="11">
        <text>thymidine + phosphate = 2-deoxy-alpha-D-ribose 1-phosphate + thymine</text>
        <dbReference type="Rhea" id="RHEA:16037"/>
        <dbReference type="ChEBI" id="CHEBI:17748"/>
        <dbReference type="ChEBI" id="CHEBI:17821"/>
        <dbReference type="ChEBI" id="CHEBI:43474"/>
        <dbReference type="ChEBI" id="CHEBI:57259"/>
        <dbReference type="EC" id="2.4.2.2"/>
    </reaction>
</comment>
<dbReference type="InterPro" id="IPR036320">
    <property type="entry name" value="Glycosyl_Trfase_fam3_N_dom_sf"/>
</dbReference>
<dbReference type="InterPro" id="IPR036566">
    <property type="entry name" value="PYNP-like_C_sf"/>
</dbReference>
<dbReference type="Gene3D" id="1.20.970.10">
    <property type="entry name" value="Transferase, Pyrimidine Nucleoside Phosphorylase, Chain C"/>
    <property type="match status" value="1"/>
</dbReference>